<proteinExistence type="predicted"/>
<reference evidence="2 3" key="1">
    <citation type="journal article" date="2014" name="Nat. Commun.">
        <title>Klebsormidium flaccidum genome reveals primary factors for plant terrestrial adaptation.</title>
        <authorList>
            <person name="Hori K."/>
            <person name="Maruyama F."/>
            <person name="Fujisawa T."/>
            <person name="Togashi T."/>
            <person name="Yamamoto N."/>
            <person name="Seo M."/>
            <person name="Sato S."/>
            <person name="Yamada T."/>
            <person name="Mori H."/>
            <person name="Tajima N."/>
            <person name="Moriyama T."/>
            <person name="Ikeuchi M."/>
            <person name="Watanabe M."/>
            <person name="Wada H."/>
            <person name="Kobayashi K."/>
            <person name="Saito M."/>
            <person name="Masuda T."/>
            <person name="Sasaki-Sekimoto Y."/>
            <person name="Mashiguchi K."/>
            <person name="Awai K."/>
            <person name="Shimojima M."/>
            <person name="Masuda S."/>
            <person name="Iwai M."/>
            <person name="Nobusawa T."/>
            <person name="Narise T."/>
            <person name="Kondo S."/>
            <person name="Saito H."/>
            <person name="Sato R."/>
            <person name="Murakawa M."/>
            <person name="Ihara Y."/>
            <person name="Oshima-Yamada Y."/>
            <person name="Ohtaka K."/>
            <person name="Satoh M."/>
            <person name="Sonobe K."/>
            <person name="Ishii M."/>
            <person name="Ohtani R."/>
            <person name="Kanamori-Sato M."/>
            <person name="Honoki R."/>
            <person name="Miyazaki D."/>
            <person name="Mochizuki H."/>
            <person name="Umetsu J."/>
            <person name="Higashi K."/>
            <person name="Shibata D."/>
            <person name="Kamiya Y."/>
            <person name="Sato N."/>
            <person name="Nakamura Y."/>
            <person name="Tabata S."/>
            <person name="Ida S."/>
            <person name="Kurokawa K."/>
            <person name="Ohta H."/>
        </authorList>
    </citation>
    <scope>NUCLEOTIDE SEQUENCE [LARGE SCALE GENOMIC DNA]</scope>
    <source>
        <strain evidence="2 3">NIES-2285</strain>
    </source>
</reference>
<evidence type="ECO:0000313" key="3">
    <source>
        <dbReference type="Proteomes" id="UP000054558"/>
    </source>
</evidence>
<dbReference type="EMBL" id="DF238238">
    <property type="protein sequence ID" value="GAQ93083.1"/>
    <property type="molecule type" value="Genomic_DNA"/>
</dbReference>
<sequence>MAAAKCICENNTPPVAEQKLEKALTTSAVLCNESIEVRAILHTVVKHAVARWQQCEEPPAPRDGLNTGAGTQNTGGGADAPGGHTAEAGAGTGGGGASRTGGADEDNGLLA</sequence>
<dbReference type="AlphaFoldDB" id="A0A1Y1IQX6"/>
<accession>A0A1Y1IQX6</accession>
<feature type="compositionally biased region" description="Gly residues" evidence="1">
    <location>
        <begin position="90"/>
        <end position="99"/>
    </location>
</feature>
<gene>
    <name evidence="2" type="ORF">KFL_012890010</name>
</gene>
<feature type="non-terminal residue" evidence="2">
    <location>
        <position position="111"/>
    </location>
</feature>
<keyword evidence="3" id="KW-1185">Reference proteome</keyword>
<name>A0A1Y1IQX6_KLENI</name>
<organism evidence="2 3">
    <name type="scientific">Klebsormidium nitens</name>
    <name type="common">Green alga</name>
    <name type="synonym">Ulothrix nitens</name>
    <dbReference type="NCBI Taxonomy" id="105231"/>
    <lineage>
        <taxon>Eukaryota</taxon>
        <taxon>Viridiplantae</taxon>
        <taxon>Streptophyta</taxon>
        <taxon>Klebsormidiophyceae</taxon>
        <taxon>Klebsormidiales</taxon>
        <taxon>Klebsormidiaceae</taxon>
        <taxon>Klebsormidium</taxon>
    </lineage>
</organism>
<dbReference type="Proteomes" id="UP000054558">
    <property type="component" value="Unassembled WGS sequence"/>
</dbReference>
<feature type="region of interest" description="Disordered" evidence="1">
    <location>
        <begin position="55"/>
        <end position="111"/>
    </location>
</feature>
<evidence type="ECO:0000256" key="1">
    <source>
        <dbReference type="SAM" id="MobiDB-lite"/>
    </source>
</evidence>
<protein>
    <submittedName>
        <fullName evidence="2">Uncharacterized protein</fullName>
    </submittedName>
</protein>
<evidence type="ECO:0000313" key="2">
    <source>
        <dbReference type="EMBL" id="GAQ93083.1"/>
    </source>
</evidence>